<dbReference type="GeneID" id="24440239"/>
<evidence type="ECO:0000313" key="2">
    <source>
        <dbReference type="Proteomes" id="UP000009168"/>
    </source>
</evidence>
<accession>W7WZ59</accession>
<dbReference type="KEGG" id="tet:TTHERM_000693089"/>
<sequence>MYFYMKTDIQQQSTTISSAILRFKQFMSGLKKLLSKNSQQEFNLEDSIPILALFQL</sequence>
<name>W7WZ59_TETTS</name>
<protein>
    <submittedName>
        <fullName evidence="1">Uncharacterized protein</fullName>
    </submittedName>
</protein>
<dbReference type="RefSeq" id="XP_012655306.1">
    <property type="nucleotide sequence ID" value="XM_012799852.1"/>
</dbReference>
<keyword evidence="2" id="KW-1185">Reference proteome</keyword>
<gene>
    <name evidence="1" type="ORF">TTHERM_000693089</name>
</gene>
<dbReference type="InParanoid" id="W7WZ59"/>
<reference evidence="2" key="1">
    <citation type="journal article" date="2006" name="PLoS Biol.">
        <title>Macronuclear genome sequence of the ciliate Tetrahymena thermophila, a model eukaryote.</title>
        <authorList>
            <person name="Eisen J.A."/>
            <person name="Coyne R.S."/>
            <person name="Wu M."/>
            <person name="Wu D."/>
            <person name="Thiagarajan M."/>
            <person name="Wortman J.R."/>
            <person name="Badger J.H."/>
            <person name="Ren Q."/>
            <person name="Amedeo P."/>
            <person name="Jones K.M."/>
            <person name="Tallon L.J."/>
            <person name="Delcher A.L."/>
            <person name="Salzberg S.L."/>
            <person name="Silva J.C."/>
            <person name="Haas B.J."/>
            <person name="Majoros W.H."/>
            <person name="Farzad M."/>
            <person name="Carlton J.M."/>
            <person name="Smith R.K. Jr."/>
            <person name="Garg J."/>
            <person name="Pearlman R.E."/>
            <person name="Karrer K.M."/>
            <person name="Sun L."/>
            <person name="Manning G."/>
            <person name="Elde N.C."/>
            <person name="Turkewitz A.P."/>
            <person name="Asai D.J."/>
            <person name="Wilkes D.E."/>
            <person name="Wang Y."/>
            <person name="Cai H."/>
            <person name="Collins K."/>
            <person name="Stewart B.A."/>
            <person name="Lee S.R."/>
            <person name="Wilamowska K."/>
            <person name="Weinberg Z."/>
            <person name="Ruzzo W.L."/>
            <person name="Wloga D."/>
            <person name="Gaertig J."/>
            <person name="Frankel J."/>
            <person name="Tsao C.-C."/>
            <person name="Gorovsky M.A."/>
            <person name="Keeling P.J."/>
            <person name="Waller R.F."/>
            <person name="Patron N.J."/>
            <person name="Cherry J.M."/>
            <person name="Stover N.A."/>
            <person name="Krieger C.J."/>
            <person name="del Toro C."/>
            <person name="Ryder H.F."/>
            <person name="Williamson S.C."/>
            <person name="Barbeau R.A."/>
            <person name="Hamilton E.P."/>
            <person name="Orias E."/>
        </authorList>
    </citation>
    <scope>NUCLEOTIDE SEQUENCE [LARGE SCALE GENOMIC DNA]</scope>
    <source>
        <strain evidence="2">SB210</strain>
    </source>
</reference>
<dbReference type="AlphaFoldDB" id="W7WZ59"/>
<organism evidence="1 2">
    <name type="scientific">Tetrahymena thermophila (strain SB210)</name>
    <dbReference type="NCBI Taxonomy" id="312017"/>
    <lineage>
        <taxon>Eukaryota</taxon>
        <taxon>Sar</taxon>
        <taxon>Alveolata</taxon>
        <taxon>Ciliophora</taxon>
        <taxon>Intramacronucleata</taxon>
        <taxon>Oligohymenophorea</taxon>
        <taxon>Hymenostomatida</taxon>
        <taxon>Tetrahymenina</taxon>
        <taxon>Tetrahymenidae</taxon>
        <taxon>Tetrahymena</taxon>
    </lineage>
</organism>
<evidence type="ECO:0000313" key="1">
    <source>
        <dbReference type="EMBL" id="EWS72175.1"/>
    </source>
</evidence>
<dbReference type="Proteomes" id="UP000009168">
    <property type="component" value="Unassembled WGS sequence"/>
</dbReference>
<proteinExistence type="predicted"/>
<dbReference type="EMBL" id="GG662488">
    <property type="protein sequence ID" value="EWS72175.1"/>
    <property type="molecule type" value="Genomic_DNA"/>
</dbReference>